<protein>
    <recommendedName>
        <fullName evidence="10">CRISPR-associated endonuclease Cas1</fullName>
        <ecNumber evidence="10">3.1.-.-</ecNumber>
    </recommendedName>
</protein>
<feature type="binding site" evidence="10">
    <location>
        <position position="231"/>
    </location>
    <ligand>
        <name>Mn(2+)</name>
        <dbReference type="ChEBI" id="CHEBI:29035"/>
    </ligand>
</feature>
<name>A0ABU7J9M6_9GAMM</name>
<dbReference type="InterPro" id="IPR042211">
    <property type="entry name" value="CRISPR-assoc_Cas1_N"/>
</dbReference>
<keyword evidence="8 10" id="KW-0464">Manganese</keyword>
<evidence type="ECO:0000256" key="7">
    <source>
        <dbReference type="ARBA" id="ARBA00023125"/>
    </source>
</evidence>
<keyword evidence="5 10" id="KW-0460">Magnesium</keyword>
<dbReference type="PANTHER" id="PTHR34353">
    <property type="entry name" value="CRISPR-ASSOCIATED ENDONUCLEASE CAS1 1"/>
    <property type="match status" value="1"/>
</dbReference>
<comment type="similarity">
    <text evidence="10">Belongs to the CRISPR-associated endonuclease Cas1 family.</text>
</comment>
<comment type="cofactor">
    <cofactor evidence="10">
        <name>Mg(2+)</name>
        <dbReference type="ChEBI" id="CHEBI:18420"/>
    </cofactor>
    <cofactor evidence="10">
        <name>Mn(2+)</name>
        <dbReference type="ChEBI" id="CHEBI:29035"/>
    </cofactor>
</comment>
<keyword evidence="12" id="KW-1185">Reference proteome</keyword>
<comment type="function">
    <text evidence="10">CRISPR (clustered regularly interspaced short palindromic repeat), is an adaptive immune system that provides protection against mobile genetic elements (viruses, transposable elements and conjugative plasmids). CRISPR clusters contain spacers, sequences complementary to antecedent mobile elements, and target invading nucleic acids. CRISPR clusters are transcribed and processed into CRISPR RNA (crRNA). Acts as a dsDNA endonuclease. Involved in the integration of spacer DNA into the CRISPR cassette.</text>
</comment>
<accession>A0ABU7J9M6</accession>
<dbReference type="InterPro" id="IPR050646">
    <property type="entry name" value="Cas1"/>
</dbReference>
<dbReference type="Pfam" id="PF01867">
    <property type="entry name" value="Cas_Cas1"/>
    <property type="match status" value="1"/>
</dbReference>
<keyword evidence="4 10" id="KW-0378">Hydrolase</keyword>
<proteinExistence type="inferred from homology"/>
<dbReference type="Gene3D" id="1.20.120.920">
    <property type="entry name" value="CRISPR-associated endonuclease Cas1, C-terminal domain"/>
    <property type="match status" value="1"/>
</dbReference>
<keyword evidence="3 10" id="KW-0255">Endonuclease</keyword>
<evidence type="ECO:0000256" key="1">
    <source>
        <dbReference type="ARBA" id="ARBA00022722"/>
    </source>
</evidence>
<dbReference type="NCBIfam" id="TIGR00287">
    <property type="entry name" value="cas1"/>
    <property type="match status" value="1"/>
</dbReference>
<dbReference type="RefSeq" id="WP_330130080.1">
    <property type="nucleotide sequence ID" value="NZ_JAUHLI010000020.1"/>
</dbReference>
<comment type="caution">
    <text evidence="11">The sequence shown here is derived from an EMBL/GenBank/DDBJ whole genome shotgun (WGS) entry which is preliminary data.</text>
</comment>
<evidence type="ECO:0000313" key="12">
    <source>
        <dbReference type="Proteomes" id="UP001336314"/>
    </source>
</evidence>
<reference evidence="11 12" key="1">
    <citation type="submission" date="2023-07" db="EMBL/GenBank/DDBJ databases">
        <title>Alkalimonas sp., MEB108 novel, alkaliphilic bacterium isolated from Lonar Lake, India.</title>
        <authorList>
            <person name="Joshi A."/>
            <person name="Thite S."/>
        </authorList>
    </citation>
    <scope>NUCLEOTIDE SEQUENCE [LARGE SCALE GENOMIC DNA]</scope>
    <source>
        <strain evidence="11 12">MEB108</strain>
    </source>
</reference>
<dbReference type="PANTHER" id="PTHR34353:SF2">
    <property type="entry name" value="CRISPR-ASSOCIATED ENDONUCLEASE CAS1 1"/>
    <property type="match status" value="1"/>
</dbReference>
<dbReference type="EMBL" id="JAUHLI010000020">
    <property type="protein sequence ID" value="MEE2003032.1"/>
    <property type="molecule type" value="Genomic_DNA"/>
</dbReference>
<dbReference type="InterPro" id="IPR042206">
    <property type="entry name" value="CRISPR-assoc_Cas1_C"/>
</dbReference>
<evidence type="ECO:0000256" key="10">
    <source>
        <dbReference type="HAMAP-Rule" id="MF_01470"/>
    </source>
</evidence>
<dbReference type="Proteomes" id="UP001336314">
    <property type="component" value="Unassembled WGS sequence"/>
</dbReference>
<dbReference type="HAMAP" id="MF_01470">
    <property type="entry name" value="Cas1"/>
    <property type="match status" value="1"/>
</dbReference>
<keyword evidence="7 10" id="KW-0238">DNA-binding</keyword>
<keyword evidence="1 10" id="KW-0540">Nuclease</keyword>
<dbReference type="InterPro" id="IPR002729">
    <property type="entry name" value="CRISPR-assoc_Cas1"/>
</dbReference>
<keyword evidence="2 10" id="KW-0479">Metal-binding</keyword>
<comment type="subunit">
    <text evidence="9 10">Homodimer, forms a heterotetramer with a Cas2 homodimer.</text>
</comment>
<keyword evidence="6 10" id="KW-0051">Antiviral defense</keyword>
<dbReference type="CDD" id="cd09634">
    <property type="entry name" value="Cas1_I-II-III"/>
    <property type="match status" value="1"/>
</dbReference>
<sequence>MSTVVIEKYDISLEYSTDCLVIRSPDAPVRTLPLRRISKVVCLHNVQLTTQLLGQLHQRGIDFIVLNSRYVKHSFALYAETHQAAFRRCQQYHWQLDPGSRLVLAQALCRHKFMQSLRAVPEQTGSFRGQFEMALERLPLCGNEEQLRGLEGSVQRGMFRYWRQQLDPKWGFEQRLRRPPPDPVNALLSFAYTLVHHEAIRQAKRFGLDPDLGFYHRLAYSRQSLACDLMEPLRPQVEGWIVNLLQQDALTLRHFRTNKDAGCLLGKEGRLVFYDLFEQKLPQWRRSLGAHARWLGKVMRQHPTTGLEVVA</sequence>
<evidence type="ECO:0000256" key="4">
    <source>
        <dbReference type="ARBA" id="ARBA00022801"/>
    </source>
</evidence>
<evidence type="ECO:0000313" key="11">
    <source>
        <dbReference type="EMBL" id="MEE2003032.1"/>
    </source>
</evidence>
<evidence type="ECO:0000256" key="3">
    <source>
        <dbReference type="ARBA" id="ARBA00022759"/>
    </source>
</evidence>
<evidence type="ECO:0000256" key="6">
    <source>
        <dbReference type="ARBA" id="ARBA00023118"/>
    </source>
</evidence>
<evidence type="ECO:0000256" key="9">
    <source>
        <dbReference type="ARBA" id="ARBA00038592"/>
    </source>
</evidence>
<feature type="binding site" evidence="10">
    <location>
        <position position="216"/>
    </location>
    <ligand>
        <name>Mn(2+)</name>
        <dbReference type="ChEBI" id="CHEBI:29035"/>
    </ligand>
</feature>
<dbReference type="EC" id="3.1.-.-" evidence="10"/>
<dbReference type="GO" id="GO:0004519">
    <property type="term" value="F:endonuclease activity"/>
    <property type="evidence" value="ECO:0007669"/>
    <property type="project" value="UniProtKB-KW"/>
</dbReference>
<organism evidence="11 12">
    <name type="scientific">Alkalimonas cellulosilytica</name>
    <dbReference type="NCBI Taxonomy" id="3058395"/>
    <lineage>
        <taxon>Bacteria</taxon>
        <taxon>Pseudomonadati</taxon>
        <taxon>Pseudomonadota</taxon>
        <taxon>Gammaproteobacteria</taxon>
        <taxon>Alkalimonas</taxon>
    </lineage>
</organism>
<evidence type="ECO:0000256" key="2">
    <source>
        <dbReference type="ARBA" id="ARBA00022723"/>
    </source>
</evidence>
<feature type="binding site" evidence="10">
    <location>
        <position position="151"/>
    </location>
    <ligand>
        <name>Mn(2+)</name>
        <dbReference type="ChEBI" id="CHEBI:29035"/>
    </ligand>
</feature>
<dbReference type="Gene3D" id="3.100.10.20">
    <property type="entry name" value="CRISPR-associated endonuclease Cas1, N-terminal domain"/>
    <property type="match status" value="1"/>
</dbReference>
<gene>
    <name evidence="10 11" type="primary">cas1</name>
    <name evidence="11" type="ORF">QWY20_16355</name>
</gene>
<evidence type="ECO:0000256" key="5">
    <source>
        <dbReference type="ARBA" id="ARBA00022842"/>
    </source>
</evidence>
<evidence type="ECO:0000256" key="8">
    <source>
        <dbReference type="ARBA" id="ARBA00023211"/>
    </source>
</evidence>